<feature type="compositionally biased region" description="Low complexity" evidence="1">
    <location>
        <begin position="43"/>
        <end position="63"/>
    </location>
</feature>
<evidence type="ECO:0000313" key="2">
    <source>
        <dbReference type="EMBL" id="POZ80737.1"/>
    </source>
</evidence>
<name>A0A2S5DNQ4_9BURK</name>
<dbReference type="AlphaFoldDB" id="A0A2S5DNQ4"/>
<gene>
    <name evidence="2" type="ORF">C3743_34230</name>
</gene>
<feature type="region of interest" description="Disordered" evidence="1">
    <location>
        <begin position="34"/>
        <end position="97"/>
    </location>
</feature>
<accession>A0A2S5DNQ4</accession>
<sequence length="97" mass="10483">MRIKYMRALEQAIPQPKFVQQAVAQLPWSHVLGSGQGAAVGLSPGPRRQAGSPSSRSSATAPRATHRKRCEPQRVGGAAAGRTPLRQFLTMHTSPNW</sequence>
<comment type="caution">
    <text evidence="2">The sequence shown here is derived from an EMBL/GenBank/DDBJ whole genome shotgun (WGS) entry which is preliminary data.</text>
</comment>
<dbReference type="Proteomes" id="UP000238655">
    <property type="component" value="Chromosome 3"/>
</dbReference>
<protein>
    <submittedName>
        <fullName evidence="2">Uncharacterized protein</fullName>
    </submittedName>
</protein>
<evidence type="ECO:0000256" key="1">
    <source>
        <dbReference type="SAM" id="MobiDB-lite"/>
    </source>
</evidence>
<reference evidence="2 3" key="1">
    <citation type="submission" date="2018-01" db="EMBL/GenBank/DDBJ databases">
        <title>Successful Treatment of Persistent Burkholderia cepacia Bacteremia with Ceftazidime-Avibactam.</title>
        <authorList>
            <person name="Tamma P."/>
            <person name="Fan Y."/>
            <person name="Bergman Y."/>
            <person name="Sick-Samuels A."/>
            <person name="Hsu A."/>
            <person name="Timp W."/>
            <person name="Simner P."/>
        </authorList>
    </citation>
    <scope>NUCLEOTIDE SEQUENCE [LARGE SCALE GENOMIC DNA]</scope>
    <source>
        <strain evidence="2 3">170816</strain>
    </source>
</reference>
<organism evidence="2 3">
    <name type="scientific">Burkholderia contaminans</name>
    <dbReference type="NCBI Taxonomy" id="488447"/>
    <lineage>
        <taxon>Bacteria</taxon>
        <taxon>Pseudomonadati</taxon>
        <taxon>Pseudomonadota</taxon>
        <taxon>Betaproteobacteria</taxon>
        <taxon>Burkholderiales</taxon>
        <taxon>Burkholderiaceae</taxon>
        <taxon>Burkholderia</taxon>
        <taxon>Burkholderia cepacia complex</taxon>
    </lineage>
</organism>
<evidence type="ECO:0000313" key="3">
    <source>
        <dbReference type="Proteomes" id="UP000238655"/>
    </source>
</evidence>
<proteinExistence type="predicted"/>
<dbReference type="EMBL" id="PQVP01000003">
    <property type="protein sequence ID" value="POZ80737.1"/>
    <property type="molecule type" value="Genomic_DNA"/>
</dbReference>